<dbReference type="GO" id="GO:0003676">
    <property type="term" value="F:nucleic acid binding"/>
    <property type="evidence" value="ECO:0007669"/>
    <property type="project" value="InterPro"/>
</dbReference>
<organism evidence="2 3">
    <name type="scientific">Quercus rubra</name>
    <name type="common">Northern red oak</name>
    <name type="synonym">Quercus borealis</name>
    <dbReference type="NCBI Taxonomy" id="3512"/>
    <lineage>
        <taxon>Eukaryota</taxon>
        <taxon>Viridiplantae</taxon>
        <taxon>Streptophyta</taxon>
        <taxon>Embryophyta</taxon>
        <taxon>Tracheophyta</taxon>
        <taxon>Spermatophyta</taxon>
        <taxon>Magnoliopsida</taxon>
        <taxon>eudicotyledons</taxon>
        <taxon>Gunneridae</taxon>
        <taxon>Pentapetalae</taxon>
        <taxon>rosids</taxon>
        <taxon>fabids</taxon>
        <taxon>Fagales</taxon>
        <taxon>Fagaceae</taxon>
        <taxon>Quercus</taxon>
    </lineage>
</organism>
<dbReference type="SUPFAM" id="SSF53098">
    <property type="entry name" value="Ribonuclease H-like"/>
    <property type="match status" value="1"/>
</dbReference>
<keyword evidence="3" id="KW-1185">Reference proteome</keyword>
<dbReference type="InterPro" id="IPR036397">
    <property type="entry name" value="RNaseH_sf"/>
</dbReference>
<dbReference type="Pfam" id="PF13456">
    <property type="entry name" value="RVT_3"/>
    <property type="match status" value="1"/>
</dbReference>
<dbReference type="Gene3D" id="3.30.420.10">
    <property type="entry name" value="Ribonuclease H-like superfamily/Ribonuclease H"/>
    <property type="match status" value="1"/>
</dbReference>
<dbReference type="InterPro" id="IPR005135">
    <property type="entry name" value="Endo/exonuclease/phosphatase"/>
</dbReference>
<dbReference type="SUPFAM" id="SSF56672">
    <property type="entry name" value="DNA/RNA polymerases"/>
    <property type="match status" value="1"/>
</dbReference>
<dbReference type="SUPFAM" id="SSF56219">
    <property type="entry name" value="DNase I-like"/>
    <property type="match status" value="1"/>
</dbReference>
<dbReference type="InterPro" id="IPR043502">
    <property type="entry name" value="DNA/RNA_pol_sf"/>
</dbReference>
<evidence type="ECO:0000313" key="2">
    <source>
        <dbReference type="EMBL" id="KAK4566089.1"/>
    </source>
</evidence>
<dbReference type="CDD" id="cd01650">
    <property type="entry name" value="RT_nLTR_like"/>
    <property type="match status" value="1"/>
</dbReference>
<sequence length="1191" mass="135919">MKLGFVNGLYVQSQRRSGGLALFWRKDVNLEIKSYSRHHIDAVVTEEQSGFKWRLTGFYGHPETHQRKESWRYLDTLNLQFNLPWLCFGDFNEITSMDEKRGGAPRPQRQMDAFRNIIHKCGFKDLGFSGSDRIYLRLDRALATLDWIEHFSNVRVQHLDETTSDHCPLLLADSVSSQKRGKRRFFFEAIWTRRADCKELIKEVWNSSTISHAPSSFSAGIKACADRLAKWGSSVFWQIPKKIQEKKERLGVLLRNDTALQNGAEINELRKEINLMLDDEEVWWQQRSRVQWLGEGNRNTKFFHHRASERRRKNAILGLWNDEVRTVLSYFDGIYSSSNPSRLEVVTSLIPTKEFSAEEVRTALRQMHPTKAPGPDGMSAIFYQKYWDIVGIDVTNMVLNVLNSNAHLHDINDTYITLVPKVSVPNRMKDFRPISLSNRLKLVLPQIISENQNNALIAFELMHYLDHKKSGKDGYMAIKLDMSKAYDRVEWNFIEMVMRRLGFHETWVAWVMKCITTVTYSVLINGEAHGDPLSPYLFLLCMEAFSALISDASNRDLLNVTHLFFADDSLFFCKAESAEEASGQKINMDKSSFTFSQNTPAETRRVILEILGPMEELRQGKYLGLPSEKVGKKLSGWKEKMLSVGGKEVLIKAVTQAIPTYTMSCFQLPKGLCEDLERMERNFWWGQKDHEAKMAWVSWRKMCKSKFEGGMGFRNLQAFNLAMLAKQAWRILTNPNSLISRIYKAKYFPFSDILGAKLGCSPSYAWRSIFNSLEVIRRGIRWRVGNGKLIHIWEDKWLSCPTTYKVCSPPQDIGDFPMVSSLIDEDTRHWKVEMVKRFFLPFEAESIINIPLSYNLPDDSIVWVGNKRGIFTVRSAYYIALPIVDCLEEGESSSGDSRARLWKRVWQLKLPAKVRIFAWRACIEGLPTRLNLVKRGINVGADCPLCGKCVESTSHALIFSLEILDAGCPNDLETLFVTAWAVWYNRNQVVHESKCSPHSQIWNLALRTHVDFKNAALCCKIQQQIGDGVGWAAPPPDVYKINVDGATASNGGCSSVGVVIRDCRGLIVAAACKVLNGAYGAAVTEALAVEEGIQMAKELELHQIIVESDACVVVDAINQRNDNGDFGMIIHGLVELLRFFRSWKIHHLKRDYNRAAYELAQLAKSSGLSQHWIGVEPPIIRQVLLIDRAKC</sequence>
<feature type="domain" description="Reverse transcriptase" evidence="1">
    <location>
        <begin position="400"/>
        <end position="627"/>
    </location>
</feature>
<dbReference type="PANTHER" id="PTHR33116">
    <property type="entry name" value="REVERSE TRANSCRIPTASE ZINC-BINDING DOMAIN-CONTAINING PROTEIN-RELATED-RELATED"/>
    <property type="match status" value="1"/>
</dbReference>
<dbReference type="Pfam" id="PF13966">
    <property type="entry name" value="zf-RVT"/>
    <property type="match status" value="1"/>
</dbReference>
<evidence type="ECO:0000259" key="1">
    <source>
        <dbReference type="PROSITE" id="PS50878"/>
    </source>
</evidence>
<dbReference type="Pfam" id="PF03372">
    <property type="entry name" value="Exo_endo_phos"/>
    <property type="match status" value="1"/>
</dbReference>
<proteinExistence type="predicted"/>
<dbReference type="CDD" id="cd06222">
    <property type="entry name" value="RNase_H_like"/>
    <property type="match status" value="1"/>
</dbReference>
<dbReference type="PANTHER" id="PTHR33116:SF86">
    <property type="entry name" value="REVERSE TRANSCRIPTASE DOMAIN-CONTAINING PROTEIN"/>
    <property type="match status" value="1"/>
</dbReference>
<evidence type="ECO:0000313" key="3">
    <source>
        <dbReference type="Proteomes" id="UP001324115"/>
    </source>
</evidence>
<dbReference type="InterPro" id="IPR036691">
    <property type="entry name" value="Endo/exonu/phosph_ase_sf"/>
</dbReference>
<dbReference type="InterPro" id="IPR012337">
    <property type="entry name" value="RNaseH-like_sf"/>
</dbReference>
<name>A0AAN7E8S2_QUERU</name>
<dbReference type="AlphaFoldDB" id="A0AAN7E8S2"/>
<dbReference type="InterPro" id="IPR044730">
    <property type="entry name" value="RNase_H-like_dom_plant"/>
</dbReference>
<protein>
    <recommendedName>
        <fullName evidence="1">Reverse transcriptase domain-containing protein</fullName>
    </recommendedName>
</protein>
<comment type="caution">
    <text evidence="2">The sequence shown here is derived from an EMBL/GenBank/DDBJ whole genome shotgun (WGS) entry which is preliminary data.</text>
</comment>
<gene>
    <name evidence="2" type="ORF">RGQ29_002329</name>
</gene>
<reference evidence="2 3" key="1">
    <citation type="journal article" date="2023" name="G3 (Bethesda)">
        <title>A haplotype-resolved chromosome-scale genome for Quercus rubra L. provides insights into the genetics of adaptive traits for red oak species.</title>
        <authorList>
            <person name="Kapoor B."/>
            <person name="Jenkins J."/>
            <person name="Schmutz J."/>
            <person name="Zhebentyayeva T."/>
            <person name="Kuelheim C."/>
            <person name="Coggeshall M."/>
            <person name="Heim C."/>
            <person name="Lasky J.R."/>
            <person name="Leites L."/>
            <person name="Islam-Faridi N."/>
            <person name="Romero-Severson J."/>
            <person name="DeLeo V.L."/>
            <person name="Lucas S.M."/>
            <person name="Lazic D."/>
            <person name="Gailing O."/>
            <person name="Carlson J."/>
            <person name="Staton M."/>
        </authorList>
    </citation>
    <scope>NUCLEOTIDE SEQUENCE [LARGE SCALE GENOMIC DNA]</scope>
    <source>
        <strain evidence="2">Pseudo-F2</strain>
    </source>
</reference>
<dbReference type="InterPro" id="IPR000477">
    <property type="entry name" value="RT_dom"/>
</dbReference>
<accession>A0AAN7E8S2</accession>
<dbReference type="EMBL" id="JAXUIC010000010">
    <property type="protein sequence ID" value="KAK4566089.1"/>
    <property type="molecule type" value="Genomic_DNA"/>
</dbReference>
<dbReference type="Pfam" id="PF00078">
    <property type="entry name" value="RVT_1"/>
    <property type="match status" value="1"/>
</dbReference>
<dbReference type="InterPro" id="IPR026960">
    <property type="entry name" value="RVT-Znf"/>
</dbReference>
<dbReference type="InterPro" id="IPR002156">
    <property type="entry name" value="RNaseH_domain"/>
</dbReference>
<dbReference type="Gene3D" id="3.60.10.10">
    <property type="entry name" value="Endonuclease/exonuclease/phosphatase"/>
    <property type="match status" value="1"/>
</dbReference>
<dbReference type="GO" id="GO:0004523">
    <property type="term" value="F:RNA-DNA hybrid ribonuclease activity"/>
    <property type="evidence" value="ECO:0007669"/>
    <property type="project" value="InterPro"/>
</dbReference>
<dbReference type="Proteomes" id="UP001324115">
    <property type="component" value="Unassembled WGS sequence"/>
</dbReference>
<dbReference type="PROSITE" id="PS50878">
    <property type="entry name" value="RT_POL"/>
    <property type="match status" value="1"/>
</dbReference>